<feature type="region of interest" description="Disordered" evidence="1">
    <location>
        <begin position="241"/>
        <end position="309"/>
    </location>
</feature>
<feature type="region of interest" description="Disordered" evidence="1">
    <location>
        <begin position="61"/>
        <end position="129"/>
    </location>
</feature>
<accession>A0A2N5SCG1</accession>
<dbReference type="EMBL" id="PGCI01000946">
    <property type="protein sequence ID" value="PLW10865.1"/>
    <property type="molecule type" value="Genomic_DNA"/>
</dbReference>
<evidence type="ECO:0000313" key="3">
    <source>
        <dbReference type="Proteomes" id="UP000235392"/>
    </source>
</evidence>
<dbReference type="AlphaFoldDB" id="A0A2N5SCG1"/>
<dbReference type="PANTHER" id="PTHR33324">
    <property type="entry name" value="EXPRESSED PROTEIN"/>
    <property type="match status" value="1"/>
</dbReference>
<dbReference type="PANTHER" id="PTHR33324:SF2">
    <property type="entry name" value="MYB_SANT-LIKE DNA-BINDING DOMAIN-CONTAINING PROTEIN"/>
    <property type="match status" value="1"/>
</dbReference>
<evidence type="ECO:0000313" key="2">
    <source>
        <dbReference type="EMBL" id="PLW10865.1"/>
    </source>
</evidence>
<proteinExistence type="predicted"/>
<dbReference type="Proteomes" id="UP000235392">
    <property type="component" value="Unassembled WGS sequence"/>
</dbReference>
<feature type="compositionally biased region" description="Polar residues" evidence="1">
    <location>
        <begin position="72"/>
        <end position="88"/>
    </location>
</feature>
<sequence>MSDQQSTLAQQTILPSLTTSVVPSIGNTAGVPLIFGSGSPLLTVIPSHLLFQVSPAPQTGVSAADLTDQAADESTNQNAPSSNMESTQGSRGRGRGRGIRNRGLATCGSGTCENAPRQGHKSWTQSKNDKGKSELDLIVDWLTVEGNYQMWGAQITCLEKKFRDALAFKDQTGQGILEEAKELQRQIGNPGNDSGAENFVETAKFHTEVLIRKQCLYFYKLEPVMGDGPSAAPMAWMEQGNDDLVDGLSDHSEIGGEDQESANSGLDNNESCSASKDESLPEQLPPQPSGRASQPPYDHPNRLHPPASV</sequence>
<protein>
    <submittedName>
        <fullName evidence="2">Uncharacterized protein</fullName>
    </submittedName>
</protein>
<comment type="caution">
    <text evidence="2">The sequence shown here is derived from an EMBL/GenBank/DDBJ whole genome shotgun (WGS) entry which is preliminary data.</text>
</comment>
<name>A0A2N5SCG1_9BASI</name>
<reference evidence="2 3" key="1">
    <citation type="submission" date="2017-11" db="EMBL/GenBank/DDBJ databases">
        <title>De novo assembly and phasing of dikaryotic genomes from two isolates of Puccinia coronata f. sp. avenae, the causal agent of oat crown rust.</title>
        <authorList>
            <person name="Miller M.E."/>
            <person name="Zhang Y."/>
            <person name="Omidvar V."/>
            <person name="Sperschneider J."/>
            <person name="Schwessinger B."/>
            <person name="Raley C."/>
            <person name="Palmer J.M."/>
            <person name="Garnica D."/>
            <person name="Upadhyaya N."/>
            <person name="Rathjen J."/>
            <person name="Taylor J.M."/>
            <person name="Park R.F."/>
            <person name="Dodds P.N."/>
            <person name="Hirsch C.D."/>
            <person name="Kianian S.F."/>
            <person name="Figueroa M."/>
        </authorList>
    </citation>
    <scope>NUCLEOTIDE SEQUENCE [LARGE SCALE GENOMIC DNA]</scope>
    <source>
        <strain evidence="2">12SD80</strain>
    </source>
</reference>
<gene>
    <name evidence="2" type="ORF">PCASD_18303</name>
</gene>
<feature type="compositionally biased region" description="Polar residues" evidence="1">
    <location>
        <begin position="261"/>
        <end position="274"/>
    </location>
</feature>
<evidence type="ECO:0000256" key="1">
    <source>
        <dbReference type="SAM" id="MobiDB-lite"/>
    </source>
</evidence>
<organism evidence="2 3">
    <name type="scientific">Puccinia coronata f. sp. avenae</name>
    <dbReference type="NCBI Taxonomy" id="200324"/>
    <lineage>
        <taxon>Eukaryota</taxon>
        <taxon>Fungi</taxon>
        <taxon>Dikarya</taxon>
        <taxon>Basidiomycota</taxon>
        <taxon>Pucciniomycotina</taxon>
        <taxon>Pucciniomycetes</taxon>
        <taxon>Pucciniales</taxon>
        <taxon>Pucciniaceae</taxon>
        <taxon>Puccinia</taxon>
    </lineage>
</organism>